<comment type="caution">
    <text evidence="3">The sequence shown here is derived from an EMBL/GenBank/DDBJ whole genome shotgun (WGS) entry which is preliminary data.</text>
</comment>
<dbReference type="InterPro" id="IPR008794">
    <property type="entry name" value="Pro_racemase_fam"/>
</dbReference>
<dbReference type="FunFam" id="3.10.310.10:FF:000005">
    <property type="entry name" value="Proline racemase"/>
    <property type="match status" value="1"/>
</dbReference>
<reference evidence="3" key="1">
    <citation type="submission" date="2023-03" db="EMBL/GenBank/DDBJ databases">
        <authorList>
            <person name="Steffen K."/>
            <person name="Cardenas P."/>
        </authorList>
    </citation>
    <scope>NUCLEOTIDE SEQUENCE</scope>
</reference>
<feature type="compositionally biased region" description="Basic and acidic residues" evidence="2">
    <location>
        <begin position="17"/>
        <end position="34"/>
    </location>
</feature>
<name>A0AA35RBG8_GEOBA</name>
<accession>A0AA35RBG8</accession>
<keyword evidence="4" id="KW-1185">Reference proteome</keyword>
<protein>
    <submittedName>
        <fullName evidence="3">4-hydroxyproline 2-epimerase 1</fullName>
    </submittedName>
</protein>
<dbReference type="GO" id="GO:0047580">
    <property type="term" value="F:4-hydroxyproline epimerase activity"/>
    <property type="evidence" value="ECO:0007669"/>
    <property type="project" value="TreeGrafter"/>
</dbReference>
<dbReference type="EMBL" id="CASHTH010000747">
    <property type="protein sequence ID" value="CAI8007127.1"/>
    <property type="molecule type" value="Genomic_DNA"/>
</dbReference>
<evidence type="ECO:0000256" key="2">
    <source>
        <dbReference type="SAM" id="MobiDB-lite"/>
    </source>
</evidence>
<dbReference type="Proteomes" id="UP001174909">
    <property type="component" value="Unassembled WGS sequence"/>
</dbReference>
<gene>
    <name evidence="3" type="ORF">GBAR_LOCUS5055</name>
</gene>
<dbReference type="Gene3D" id="3.10.310.10">
    <property type="entry name" value="Diaminopimelate Epimerase, Chain A, domain 1"/>
    <property type="match status" value="1"/>
</dbReference>
<evidence type="ECO:0000256" key="1">
    <source>
        <dbReference type="ARBA" id="ARBA00007529"/>
    </source>
</evidence>
<dbReference type="AlphaFoldDB" id="A0AA35RBG8"/>
<comment type="similarity">
    <text evidence="1">Belongs to the proline racemase family.</text>
</comment>
<sequence length="428" mass="45026">MRSKATHSGGGPACRGRTREGDRRWRPRCPRRDDVSEDAVPGAPRRRPPQTHAPGAPGLSGGQLQPGAASHPSRCGRRLRDHGADRVPADVGDEHHLHRHRAHRDRHGAGGRAGDRTHPGDPGGAHPGAGKRRGRQGDPGDSRERARLPAHLGAKIEVPTFGEVEVDVCWGGMFYAIADAARFGLRIAPEHGRELARVGAMVKQAAREQLEAVHPENPEIRQASIGQLTGPFDPETRTAANAVSVATWTGALDRSPCGTGTSARMAALHARGLLGIGEDFHHFGPVGTEFVGRLIRTTTVGGVPAVVPTISGTAWITGIAQYSGGSIGSLPGGLHGRGYLVGVGGAVGLARCTPHVRVEGETFVGLGRSIPAGGRRSKPSSRSCPVGWTGVISAGFALPRDAGRRPALQLLLPLATRVSRRCWDAVRV</sequence>
<dbReference type="Pfam" id="PF05544">
    <property type="entry name" value="Pro_racemase"/>
    <property type="match status" value="1"/>
</dbReference>
<feature type="region of interest" description="Disordered" evidence="2">
    <location>
        <begin position="1"/>
        <end position="145"/>
    </location>
</feature>
<dbReference type="SUPFAM" id="SSF54506">
    <property type="entry name" value="Diaminopimelate epimerase-like"/>
    <property type="match status" value="1"/>
</dbReference>
<evidence type="ECO:0000313" key="3">
    <source>
        <dbReference type="EMBL" id="CAI8007127.1"/>
    </source>
</evidence>
<dbReference type="PANTHER" id="PTHR33442">
    <property type="entry name" value="TRANS-3-HYDROXY-L-PROLINE DEHYDRATASE"/>
    <property type="match status" value="1"/>
</dbReference>
<dbReference type="PANTHER" id="PTHR33442:SF5">
    <property type="entry name" value="BIFUNCTIONAL TRANS-3-HYDROXY-L-PROLINE DEHYDRATASE_2-EPIMERASE"/>
    <property type="match status" value="1"/>
</dbReference>
<organism evidence="3 4">
    <name type="scientific">Geodia barretti</name>
    <name type="common">Barrett's horny sponge</name>
    <dbReference type="NCBI Taxonomy" id="519541"/>
    <lineage>
        <taxon>Eukaryota</taxon>
        <taxon>Metazoa</taxon>
        <taxon>Porifera</taxon>
        <taxon>Demospongiae</taxon>
        <taxon>Heteroscleromorpha</taxon>
        <taxon>Tetractinellida</taxon>
        <taxon>Astrophorina</taxon>
        <taxon>Geodiidae</taxon>
        <taxon>Geodia</taxon>
    </lineage>
</organism>
<evidence type="ECO:0000313" key="4">
    <source>
        <dbReference type="Proteomes" id="UP001174909"/>
    </source>
</evidence>
<feature type="compositionally biased region" description="Basic residues" evidence="2">
    <location>
        <begin position="97"/>
        <end position="106"/>
    </location>
</feature>
<feature type="compositionally biased region" description="Basic and acidic residues" evidence="2">
    <location>
        <begin position="81"/>
        <end position="96"/>
    </location>
</feature>
<feature type="compositionally biased region" description="Basic and acidic residues" evidence="2">
    <location>
        <begin position="135"/>
        <end position="145"/>
    </location>
</feature>
<proteinExistence type="inferred from homology"/>